<keyword evidence="1 5" id="KW-0378">Hydrolase</keyword>
<dbReference type="SUPFAM" id="SSF56784">
    <property type="entry name" value="HAD-like"/>
    <property type="match status" value="1"/>
</dbReference>
<dbReference type="EMBL" id="KZ992489">
    <property type="protein sequence ID" value="RKP09772.1"/>
    <property type="molecule type" value="Genomic_DNA"/>
</dbReference>
<accession>A0A4P9XUW5</accession>
<dbReference type="PANTHER" id="PTHR19288:SF46">
    <property type="entry name" value="HALOACID DEHALOGENASE-LIKE HYDROLASE DOMAIN-CONTAINING PROTEIN 2"/>
    <property type="match status" value="1"/>
</dbReference>
<gene>
    <name evidence="5" type="ORF">THASP1DRAFT_22417</name>
</gene>
<organism evidence="5 6">
    <name type="scientific">Thamnocephalis sphaerospora</name>
    <dbReference type="NCBI Taxonomy" id="78915"/>
    <lineage>
        <taxon>Eukaryota</taxon>
        <taxon>Fungi</taxon>
        <taxon>Fungi incertae sedis</taxon>
        <taxon>Zoopagomycota</taxon>
        <taxon>Zoopagomycotina</taxon>
        <taxon>Zoopagomycetes</taxon>
        <taxon>Zoopagales</taxon>
        <taxon>Sigmoideomycetaceae</taxon>
        <taxon>Thamnocephalis</taxon>
    </lineage>
</organism>
<dbReference type="InterPro" id="IPR036412">
    <property type="entry name" value="HAD-like_sf"/>
</dbReference>
<protein>
    <recommendedName>
        <fullName evidence="1">4-nitrophenylphosphatase</fullName>
        <shortName evidence="1">PNPPase</shortName>
        <ecNumber evidence="1">3.1.3.41</ecNumber>
    </recommendedName>
</protein>
<name>A0A4P9XUW5_9FUNG</name>
<dbReference type="InterPro" id="IPR023214">
    <property type="entry name" value="HAD_sf"/>
</dbReference>
<feature type="active site" description="Nucleophile" evidence="2">
    <location>
        <position position="22"/>
    </location>
</feature>
<proteinExistence type="predicted"/>
<dbReference type="GO" id="GO:0005737">
    <property type="term" value="C:cytoplasm"/>
    <property type="evidence" value="ECO:0007669"/>
    <property type="project" value="TreeGrafter"/>
</dbReference>
<dbReference type="OrthoDB" id="10251048at2759"/>
<dbReference type="AlphaFoldDB" id="A0A4P9XUW5"/>
<evidence type="ECO:0000256" key="2">
    <source>
        <dbReference type="PIRSR" id="PIRSR000915-1"/>
    </source>
</evidence>
<dbReference type="PANTHER" id="PTHR19288">
    <property type="entry name" value="4-NITROPHENYLPHOSPHATASE-RELATED"/>
    <property type="match status" value="1"/>
</dbReference>
<reference evidence="6" key="1">
    <citation type="journal article" date="2018" name="Nat. Microbiol.">
        <title>Leveraging single-cell genomics to expand the fungal tree of life.</title>
        <authorList>
            <person name="Ahrendt S.R."/>
            <person name="Quandt C.A."/>
            <person name="Ciobanu D."/>
            <person name="Clum A."/>
            <person name="Salamov A."/>
            <person name="Andreopoulos B."/>
            <person name="Cheng J.F."/>
            <person name="Woyke T."/>
            <person name="Pelin A."/>
            <person name="Henrissat B."/>
            <person name="Reynolds N.K."/>
            <person name="Benny G.L."/>
            <person name="Smith M.E."/>
            <person name="James T.Y."/>
            <person name="Grigoriev I.V."/>
        </authorList>
    </citation>
    <scope>NUCLEOTIDE SEQUENCE [LARGE SCALE GENOMIC DNA]</scope>
    <source>
        <strain evidence="6">RSA 1356</strain>
    </source>
</reference>
<dbReference type="GO" id="GO:0016791">
    <property type="term" value="F:phosphatase activity"/>
    <property type="evidence" value="ECO:0007669"/>
    <property type="project" value="TreeGrafter"/>
</dbReference>
<dbReference type="Proteomes" id="UP000271241">
    <property type="component" value="Unassembled WGS sequence"/>
</dbReference>
<sequence length="285" mass="31298">MTATEWRARLEKIRNKKAFICDMDGVVYHGNQLLPGAKEFIEWCKRENKQFLFLTNNSAVTPRELQQKMRRLGVDVPEENFYTSAIATAKFLHSQTPKDGSCFVLGEPGLVHALYQEGFIMNDVNPDYVVIGEGSNLNWEKVALATKLVCQGAKLVATNLDANGVGNGGILVPACGAFAASIELASNRKAFYCGKPNSLMMRYAQRILGSKRQETCIIGDRMDTDIVAGIMSEIDAVLVLSGVTHEHEIETFAYQPYTILQGIFEIPVSPGETETSEKAAPAGDV</sequence>
<evidence type="ECO:0000256" key="3">
    <source>
        <dbReference type="PIRSR" id="PIRSR000915-2"/>
    </source>
</evidence>
<evidence type="ECO:0000313" key="6">
    <source>
        <dbReference type="Proteomes" id="UP000271241"/>
    </source>
</evidence>
<dbReference type="PIRSF" id="PIRSF000915">
    <property type="entry name" value="PGP-type_phosphatase"/>
    <property type="match status" value="1"/>
</dbReference>
<evidence type="ECO:0000313" key="5">
    <source>
        <dbReference type="EMBL" id="RKP09772.1"/>
    </source>
</evidence>
<comment type="catalytic activity">
    <reaction evidence="1">
        <text>4-nitrophenyl phosphate + H2O = 4-nitrophenol + phosphate + H(+)</text>
        <dbReference type="Rhea" id="RHEA:21664"/>
        <dbReference type="ChEBI" id="CHEBI:15377"/>
        <dbReference type="ChEBI" id="CHEBI:15378"/>
        <dbReference type="ChEBI" id="CHEBI:43474"/>
        <dbReference type="ChEBI" id="CHEBI:57917"/>
        <dbReference type="ChEBI" id="CHEBI:61146"/>
        <dbReference type="EC" id="3.1.3.41"/>
    </reaction>
</comment>
<feature type="binding site" evidence="4">
    <location>
        <position position="220"/>
    </location>
    <ligand>
        <name>Mg(2+)</name>
        <dbReference type="ChEBI" id="CHEBI:18420"/>
    </ligand>
</feature>
<dbReference type="Pfam" id="PF13242">
    <property type="entry name" value="Hydrolase_like"/>
    <property type="match status" value="1"/>
</dbReference>
<dbReference type="EC" id="3.1.3.41" evidence="1"/>
<evidence type="ECO:0000256" key="4">
    <source>
        <dbReference type="PIRSR" id="PIRSR000915-3"/>
    </source>
</evidence>
<comment type="cofactor">
    <cofactor evidence="4">
        <name>Mg(2+)</name>
        <dbReference type="ChEBI" id="CHEBI:18420"/>
    </cofactor>
    <text evidence="4">Divalent metal ions. Mg(2+) is the most effective.</text>
</comment>
<keyword evidence="4" id="KW-0460">Magnesium</keyword>
<dbReference type="CDD" id="cd07530">
    <property type="entry name" value="HAD_Pase_UmpH-like"/>
    <property type="match status" value="1"/>
</dbReference>
<dbReference type="STRING" id="78915.A0A4P9XUW5"/>
<keyword evidence="4" id="KW-0479">Metal-binding</keyword>
<evidence type="ECO:0000256" key="1">
    <source>
        <dbReference type="PIRNR" id="PIRNR000915"/>
    </source>
</evidence>
<feature type="binding site" evidence="4">
    <location>
        <position position="22"/>
    </location>
    <ligand>
        <name>Mg(2+)</name>
        <dbReference type="ChEBI" id="CHEBI:18420"/>
    </ligand>
</feature>
<dbReference type="InterPro" id="IPR006357">
    <property type="entry name" value="HAD-SF_hydro_IIA"/>
</dbReference>
<feature type="binding site" evidence="4">
    <location>
        <position position="24"/>
    </location>
    <ligand>
        <name>Mg(2+)</name>
        <dbReference type="ChEBI" id="CHEBI:18420"/>
    </ligand>
</feature>
<feature type="binding site" evidence="3">
    <location>
        <position position="195"/>
    </location>
    <ligand>
        <name>substrate</name>
    </ligand>
</feature>
<feature type="active site" description="Proton donor" evidence="2">
    <location>
        <position position="24"/>
    </location>
</feature>
<dbReference type="GO" id="GO:0046872">
    <property type="term" value="F:metal ion binding"/>
    <property type="evidence" value="ECO:0007669"/>
    <property type="project" value="UniProtKB-KW"/>
</dbReference>
<dbReference type="Pfam" id="PF13344">
    <property type="entry name" value="Hydrolase_6"/>
    <property type="match status" value="1"/>
</dbReference>
<dbReference type="Gene3D" id="3.40.50.1000">
    <property type="entry name" value="HAD superfamily/HAD-like"/>
    <property type="match status" value="2"/>
</dbReference>
<dbReference type="NCBIfam" id="TIGR01460">
    <property type="entry name" value="HAD-SF-IIA"/>
    <property type="match status" value="1"/>
</dbReference>
<keyword evidence="6" id="KW-1185">Reference proteome</keyword>